<dbReference type="SUPFAM" id="SSF52540">
    <property type="entry name" value="P-loop containing nucleoside triphosphate hydrolases"/>
    <property type="match status" value="1"/>
</dbReference>
<name>A0ABR8QVT2_9BACI</name>
<dbReference type="PANTHER" id="PTHR30121:SF6">
    <property type="entry name" value="SLR6007 PROTEIN"/>
    <property type="match status" value="1"/>
</dbReference>
<feature type="region of interest" description="Disordered" evidence="2">
    <location>
        <begin position="847"/>
        <end position="866"/>
    </location>
</feature>
<dbReference type="PANTHER" id="PTHR30121">
    <property type="entry name" value="UNCHARACTERIZED PROTEIN YJGR-RELATED"/>
    <property type="match status" value="1"/>
</dbReference>
<reference evidence="3 4" key="1">
    <citation type="submission" date="2020-08" db="EMBL/GenBank/DDBJ databases">
        <title>A Genomic Blueprint of the Chicken Gut Microbiome.</title>
        <authorList>
            <person name="Gilroy R."/>
            <person name="Ravi A."/>
            <person name="Getino M."/>
            <person name="Pursley I."/>
            <person name="Horton D.L."/>
            <person name="Alikhan N.-F."/>
            <person name="Baker D."/>
            <person name="Gharbi K."/>
            <person name="Hall N."/>
            <person name="Watson M."/>
            <person name="Adriaenssens E.M."/>
            <person name="Foster-Nyarko E."/>
            <person name="Jarju S."/>
            <person name="Secka A."/>
            <person name="Antonio M."/>
            <person name="Oren A."/>
            <person name="Chaudhuri R."/>
            <person name="La Ragione R.M."/>
            <person name="Hildebrand F."/>
            <person name="Pallen M.J."/>
        </authorList>
    </citation>
    <scope>NUCLEOTIDE SEQUENCE [LARGE SCALE GENOMIC DNA]</scope>
    <source>
        <strain evidence="3 4">Sa5YUA1</strain>
    </source>
</reference>
<evidence type="ECO:0000256" key="2">
    <source>
        <dbReference type="SAM" id="MobiDB-lite"/>
    </source>
</evidence>
<dbReference type="InterPro" id="IPR027417">
    <property type="entry name" value="P-loop_NTPase"/>
</dbReference>
<keyword evidence="1" id="KW-0175">Coiled coil</keyword>
<evidence type="ECO:0000313" key="3">
    <source>
        <dbReference type="EMBL" id="MBD7939648.1"/>
    </source>
</evidence>
<evidence type="ECO:0000256" key="1">
    <source>
        <dbReference type="SAM" id="Coils"/>
    </source>
</evidence>
<proteinExistence type="predicted"/>
<evidence type="ECO:0000313" key="4">
    <source>
        <dbReference type="Proteomes" id="UP000657931"/>
    </source>
</evidence>
<gene>
    <name evidence="3" type="ORF">H9655_21630</name>
</gene>
<dbReference type="EMBL" id="JACSQT010000022">
    <property type="protein sequence ID" value="MBD7939648.1"/>
    <property type="molecule type" value="Genomic_DNA"/>
</dbReference>
<feature type="coiled-coil region" evidence="1">
    <location>
        <begin position="321"/>
        <end position="348"/>
    </location>
</feature>
<organism evidence="3 4">
    <name type="scientific">Cytobacillus stercorigallinarum</name>
    <dbReference type="NCBI Taxonomy" id="2762240"/>
    <lineage>
        <taxon>Bacteria</taxon>
        <taxon>Bacillati</taxon>
        <taxon>Bacillota</taxon>
        <taxon>Bacilli</taxon>
        <taxon>Bacillales</taxon>
        <taxon>Bacillaceae</taxon>
        <taxon>Cytobacillus</taxon>
    </lineage>
</organism>
<comment type="caution">
    <text evidence="3">The sequence shown here is derived from an EMBL/GenBank/DDBJ whole genome shotgun (WGS) entry which is preliminary data.</text>
</comment>
<dbReference type="RefSeq" id="WP_191817302.1">
    <property type="nucleotide sequence ID" value="NZ_JACSQT010000022.1"/>
</dbReference>
<sequence>MRQLSDFPTKHIEGNLAFGRDGTVTAYFEVEGFGYDFRDVEQKKAPYFNQMVFLTKNQYDLHFLLIPFQTDVTSIIDKTIEEVSRRNFDLKEHGLVYLQSLKKTVVANSMNGDSNQYHAYIGVQLDVSKNKYKEGNVGTQLISSMKAFVEGLNSPVYKAVGLDPYDLLKSEIDAWKEQSQTIESEIGSSFSSPVRPLSAAETLFLIEYNFALTNEGLEFSERQTGSKVTGTDQEGHVYEAVRPNKKSFYDLQNAEIEEYDPKTLRLRKLVDNEIKEQFVQYLVIDNMDSVNYHPGFEWLYKLQTDLLFPVGVSIRAYHKSNKKIRKELSNALLEYQDQKDEARKAQSTVDKSVSSSEQGAIQMEEVFKKSGHPAYACSFVLRVTAPSMMDLKIRVEKVTNLLSRDGISLQTPYGDSMSYFMEFIPGSRRYSSDYWQEVSPGVLASLMFGATTNIGDNRGFLIGFTKKLKKPVFIQPDLAAKAFENVNNIFDSLSIMVAGETGKGKSVLMNLVATLSALTVGSQVLVIDPKGDRKSWVDGIPFIPKEFISVWTLGESETDAGCLDPFRTSADLREAKDICMDILSYLADVSLSDDGYSLLSEAIEHAGDQHDPCIGAALNYLKDLYQERPDYMSSERHSALERLISTLETLRKNQLATLLFGEIGQQYRVLDVNKPLQVLMVQNLKLPEKNTKIRATHKISEAILISITAFTKQYMFKHDRSKHKLILQDESKSIEKSEMGSELIDFIERKGRYYNTTLLKGTQKSSDYEDATNIGMKFCFQLYQAKEAENMLEFYNLPVTQNNRTTIQNFVRGEALFQDIYGRSAVIEVNTVFGELLKAFDSSTADEEERQWEKEREEKDFTTVGV</sequence>
<dbReference type="Gene3D" id="3.40.50.300">
    <property type="entry name" value="P-loop containing nucleotide triphosphate hydrolases"/>
    <property type="match status" value="2"/>
</dbReference>
<keyword evidence="4" id="KW-1185">Reference proteome</keyword>
<dbReference type="GO" id="GO:0005524">
    <property type="term" value="F:ATP binding"/>
    <property type="evidence" value="ECO:0007669"/>
    <property type="project" value="UniProtKB-KW"/>
</dbReference>
<dbReference type="Proteomes" id="UP000657931">
    <property type="component" value="Unassembled WGS sequence"/>
</dbReference>
<dbReference type="Pfam" id="PF12846">
    <property type="entry name" value="AAA_10"/>
    <property type="match status" value="1"/>
</dbReference>
<protein>
    <submittedName>
        <fullName evidence="3">ATP-binding protein</fullName>
    </submittedName>
</protein>
<accession>A0ABR8QVT2</accession>
<keyword evidence="3" id="KW-0067">ATP-binding</keyword>
<feature type="compositionally biased region" description="Basic and acidic residues" evidence="2">
    <location>
        <begin position="851"/>
        <end position="866"/>
    </location>
</feature>
<keyword evidence="3" id="KW-0547">Nucleotide-binding</keyword>
<dbReference type="InterPro" id="IPR051162">
    <property type="entry name" value="T4SS_component"/>
</dbReference>